<sequence>MPLFDSYLMVDWSAAGTPTRGENSVWWALRRDVPEAAATVVTGNPATRAQACEQIADLLAAEREAGRRVLAGFDFPFGYPRGTATALTGKADWASLWTKLAAMVEDGPDNRNNRFAVAAELNAGFPGEGPFWGHPQQHVYPGLTPTKPPLRAEHPPQRRRVEEDVRGAKTEWQLAGAGSVGGQALVGIAFLERLRADPRLREAIRIWPFETGLSVPPNAPIVLAEIYPALVSVTREAGVPLDRTQVIAMAEHFAALDGREALASCFELPGVTDAELRREIVEEEGWILGHPRSELAPPSKPTRSRPPSRPPYDYIRAPGEITRRSFEIIRSELDVSALPPDVAPLALRVVHASGMPEVAADLVSSAGAGQAGLGALAAGAPILCDVRMVAAGIMQARLTAGNEVVVALDQPGAAKLAAETSLTRTAAGLERLAERFDGAIVVIGNAPTALFRLLELVAEGAPRPALVLGFPVGFVGAAESKAALAANEFGIPFIALNGRRGGSAMASAAVNALILGGADA</sequence>
<dbReference type="GO" id="GO:0009236">
    <property type="term" value="P:cobalamin biosynthetic process"/>
    <property type="evidence" value="ECO:0007669"/>
    <property type="project" value="UniProtKB-UniPathway"/>
</dbReference>
<dbReference type="STRING" id="1855383.SAMN05216548_11266"/>
<dbReference type="UniPathway" id="UPA00148"/>
<feature type="domain" description="Cobalamin biosynthesis precorrin-8X methylmutase CobH/CbiC" evidence="6">
    <location>
        <begin position="320"/>
        <end position="514"/>
    </location>
</feature>
<gene>
    <name evidence="7" type="ORF">SAMN05216548_11266</name>
</gene>
<name>A0A1H9LZ03_9HYPH</name>
<dbReference type="Pfam" id="PF02570">
    <property type="entry name" value="CbiC"/>
    <property type="match status" value="1"/>
</dbReference>
<reference evidence="7 8" key="1">
    <citation type="submission" date="2016-10" db="EMBL/GenBank/DDBJ databases">
        <authorList>
            <person name="de Groot N.N."/>
        </authorList>
    </citation>
    <scope>NUCLEOTIDE SEQUENCE [LARGE SCALE GENOMIC DNA]</scope>
    <source>
        <strain evidence="7 8">A52C2</strain>
    </source>
</reference>
<accession>A0A1H9LZ03</accession>
<dbReference type="InterPro" id="IPR036588">
    <property type="entry name" value="CobH/CbiC_sf"/>
</dbReference>
<evidence type="ECO:0000256" key="1">
    <source>
        <dbReference type="ARBA" id="ARBA00004953"/>
    </source>
</evidence>
<proteinExistence type="inferred from homology"/>
<dbReference type="SUPFAM" id="SSF63965">
    <property type="entry name" value="Precorrin-8X methylmutase CbiC/CobH"/>
    <property type="match status" value="1"/>
</dbReference>
<keyword evidence="8" id="KW-1185">Reference proteome</keyword>
<organism evidence="7 8">
    <name type="scientific">Faunimonas pinastri</name>
    <dbReference type="NCBI Taxonomy" id="1855383"/>
    <lineage>
        <taxon>Bacteria</taxon>
        <taxon>Pseudomonadati</taxon>
        <taxon>Pseudomonadota</taxon>
        <taxon>Alphaproteobacteria</taxon>
        <taxon>Hyphomicrobiales</taxon>
        <taxon>Afifellaceae</taxon>
        <taxon>Faunimonas</taxon>
    </lineage>
</organism>
<comment type="similarity">
    <text evidence="2">Belongs to the CobH/CbiC family.</text>
</comment>
<comment type="pathway">
    <text evidence="1">Cofactor biosynthesis; adenosylcobalamin biosynthesis.</text>
</comment>
<dbReference type="GO" id="GO:0016993">
    <property type="term" value="F:precorrin-8X methylmutase activity"/>
    <property type="evidence" value="ECO:0007669"/>
    <property type="project" value="InterPro"/>
</dbReference>
<dbReference type="AlphaFoldDB" id="A0A1H9LZ03"/>
<dbReference type="PANTHER" id="PTHR43588:SF1">
    <property type="entry name" value="COBALT-PRECORRIN-8 METHYLMUTASE"/>
    <property type="match status" value="1"/>
</dbReference>
<evidence type="ECO:0000256" key="2">
    <source>
        <dbReference type="ARBA" id="ARBA00009774"/>
    </source>
</evidence>
<dbReference type="InterPro" id="IPR003722">
    <property type="entry name" value="Cbl_synth_CobH/CbiC"/>
</dbReference>
<evidence type="ECO:0000313" key="8">
    <source>
        <dbReference type="Proteomes" id="UP000199647"/>
    </source>
</evidence>
<evidence type="ECO:0000256" key="4">
    <source>
        <dbReference type="ARBA" id="ARBA00023235"/>
    </source>
</evidence>
<dbReference type="Proteomes" id="UP000199647">
    <property type="component" value="Unassembled WGS sequence"/>
</dbReference>
<dbReference type="EMBL" id="FOFG01000012">
    <property type="protein sequence ID" value="SER16417.1"/>
    <property type="molecule type" value="Genomic_DNA"/>
</dbReference>
<evidence type="ECO:0000256" key="3">
    <source>
        <dbReference type="ARBA" id="ARBA00022573"/>
    </source>
</evidence>
<evidence type="ECO:0000256" key="5">
    <source>
        <dbReference type="SAM" id="MobiDB-lite"/>
    </source>
</evidence>
<feature type="region of interest" description="Disordered" evidence="5">
    <location>
        <begin position="291"/>
        <end position="312"/>
    </location>
</feature>
<keyword evidence="3" id="KW-0169">Cobalamin biosynthesis</keyword>
<evidence type="ECO:0000313" key="7">
    <source>
        <dbReference type="EMBL" id="SER16417.1"/>
    </source>
</evidence>
<evidence type="ECO:0000259" key="6">
    <source>
        <dbReference type="Pfam" id="PF02570"/>
    </source>
</evidence>
<keyword evidence="4" id="KW-0413">Isomerase</keyword>
<protein>
    <submittedName>
        <fullName evidence="7">Precorrin-8X methylmutase</fullName>
    </submittedName>
</protein>
<dbReference type="PANTHER" id="PTHR43588">
    <property type="entry name" value="COBALT-PRECORRIN-8 METHYLMUTASE"/>
    <property type="match status" value="1"/>
</dbReference>
<dbReference type="Gene3D" id="3.40.50.10230">
    <property type="entry name" value="Cobalamin biosynthesis CobH/CbiC, precorrin-8X methylmutase"/>
    <property type="match status" value="1"/>
</dbReference>